<evidence type="ECO:0000256" key="1">
    <source>
        <dbReference type="SAM" id="MobiDB-lite"/>
    </source>
</evidence>
<dbReference type="EMBL" id="BONF01000043">
    <property type="protein sequence ID" value="GIF85102.1"/>
    <property type="molecule type" value="Genomic_DNA"/>
</dbReference>
<keyword evidence="3" id="KW-1185">Reference proteome</keyword>
<proteinExistence type="predicted"/>
<reference evidence="2 3" key="1">
    <citation type="submission" date="2021-01" db="EMBL/GenBank/DDBJ databases">
        <title>Whole genome shotgun sequence of Catellatospora bangladeshensis NBRC 107357.</title>
        <authorList>
            <person name="Komaki H."/>
            <person name="Tamura T."/>
        </authorList>
    </citation>
    <scope>NUCLEOTIDE SEQUENCE [LARGE SCALE GENOMIC DNA]</scope>
    <source>
        <strain evidence="2 3">NBRC 107357</strain>
    </source>
</reference>
<feature type="compositionally biased region" description="Low complexity" evidence="1">
    <location>
        <begin position="1"/>
        <end position="14"/>
    </location>
</feature>
<organism evidence="2 3">
    <name type="scientific">Catellatospora bangladeshensis</name>
    <dbReference type="NCBI Taxonomy" id="310355"/>
    <lineage>
        <taxon>Bacteria</taxon>
        <taxon>Bacillati</taxon>
        <taxon>Actinomycetota</taxon>
        <taxon>Actinomycetes</taxon>
        <taxon>Micromonosporales</taxon>
        <taxon>Micromonosporaceae</taxon>
        <taxon>Catellatospora</taxon>
    </lineage>
</organism>
<evidence type="ECO:0000313" key="3">
    <source>
        <dbReference type="Proteomes" id="UP000601223"/>
    </source>
</evidence>
<name>A0A8J3JQJ2_9ACTN</name>
<accession>A0A8J3JQJ2</accession>
<dbReference type="Proteomes" id="UP000601223">
    <property type="component" value="Unassembled WGS sequence"/>
</dbReference>
<comment type="caution">
    <text evidence="2">The sequence shown here is derived from an EMBL/GenBank/DDBJ whole genome shotgun (WGS) entry which is preliminary data.</text>
</comment>
<feature type="region of interest" description="Disordered" evidence="1">
    <location>
        <begin position="1"/>
        <end position="21"/>
    </location>
</feature>
<gene>
    <name evidence="2" type="ORF">Cba03nite_64510</name>
</gene>
<protein>
    <submittedName>
        <fullName evidence="2">Uncharacterized protein</fullName>
    </submittedName>
</protein>
<dbReference type="AlphaFoldDB" id="A0A8J3JQJ2"/>
<sequence length="70" mass="7471">MVATPSRAARASPSDSGSIPTIATIRSDSLNRNTLIIRSVPMFPDPITATPAFTGCLPCRLLAPHRVLLR</sequence>
<evidence type="ECO:0000313" key="2">
    <source>
        <dbReference type="EMBL" id="GIF85102.1"/>
    </source>
</evidence>